<accession>A0ABY0NDS0</accession>
<comment type="caution">
    <text evidence="3">The sequence shown here is derived from an EMBL/GenBank/DDBJ whole genome shotgun (WGS) entry which is preliminary data.</text>
</comment>
<dbReference type="InterPro" id="IPR006076">
    <property type="entry name" value="FAD-dep_OxRdtase"/>
</dbReference>
<evidence type="ECO:0000259" key="2">
    <source>
        <dbReference type="Pfam" id="PF01266"/>
    </source>
</evidence>
<name>A0ABY0NDS0_9HYPH</name>
<dbReference type="Gene3D" id="3.30.9.10">
    <property type="entry name" value="D-Amino Acid Oxidase, subunit A, domain 2"/>
    <property type="match status" value="1"/>
</dbReference>
<evidence type="ECO:0000313" key="3">
    <source>
        <dbReference type="EMBL" id="SDF28058.1"/>
    </source>
</evidence>
<dbReference type="Pfam" id="PF01266">
    <property type="entry name" value="DAO"/>
    <property type="match status" value="1"/>
</dbReference>
<gene>
    <name evidence="3" type="ORF">SAMN05421844_101240</name>
</gene>
<evidence type="ECO:0000256" key="1">
    <source>
        <dbReference type="ARBA" id="ARBA00023002"/>
    </source>
</evidence>
<dbReference type="PANTHER" id="PTHR13847:SF287">
    <property type="entry name" value="FAD-DEPENDENT OXIDOREDUCTASE DOMAIN-CONTAINING PROTEIN 1"/>
    <property type="match status" value="1"/>
</dbReference>
<proteinExistence type="predicted"/>
<keyword evidence="1" id="KW-0560">Oxidoreductase</keyword>
<reference evidence="3 4" key="1">
    <citation type="submission" date="2016-10" db="EMBL/GenBank/DDBJ databases">
        <authorList>
            <person name="Varghese N."/>
            <person name="Submissions S."/>
        </authorList>
    </citation>
    <scope>NUCLEOTIDE SEQUENCE [LARGE SCALE GENOMIC DNA]</scope>
    <source>
        <strain evidence="3 4">DSM 26672</strain>
    </source>
</reference>
<dbReference type="EMBL" id="FNBZ01000001">
    <property type="protein sequence ID" value="SDF28058.1"/>
    <property type="molecule type" value="Genomic_DNA"/>
</dbReference>
<evidence type="ECO:0000313" key="4">
    <source>
        <dbReference type="Proteomes" id="UP000199468"/>
    </source>
</evidence>
<dbReference type="SUPFAM" id="SSF51905">
    <property type="entry name" value="FAD/NAD(P)-binding domain"/>
    <property type="match status" value="1"/>
</dbReference>
<dbReference type="Gene3D" id="3.50.50.60">
    <property type="entry name" value="FAD/NAD(P)-binding domain"/>
    <property type="match status" value="1"/>
</dbReference>
<dbReference type="Proteomes" id="UP000199468">
    <property type="component" value="Unassembled WGS sequence"/>
</dbReference>
<organism evidence="3 4">
    <name type="scientific">Bosea robiniae</name>
    <dbReference type="NCBI Taxonomy" id="1036780"/>
    <lineage>
        <taxon>Bacteria</taxon>
        <taxon>Pseudomonadati</taxon>
        <taxon>Pseudomonadota</taxon>
        <taxon>Alphaproteobacteria</taxon>
        <taxon>Hyphomicrobiales</taxon>
        <taxon>Boseaceae</taxon>
        <taxon>Bosea</taxon>
    </lineage>
</organism>
<dbReference type="InterPro" id="IPR036188">
    <property type="entry name" value="FAD/NAD-bd_sf"/>
</dbReference>
<sequence length="402" mass="42005">MKPTRFGPSLYGTNRFCMASSSPLHVAVIGTGIVGASAAHFLAAAGARVTLLDASGPAAGATGASDGAVSVASKRPGPMMDLARHARAFYVRHERDGLFRGLFHRRSTFLVARTAIEADLVTRHGADLAAAGERVVEVDRATLLARIPGLGDSVCAALEIPDDGHALGYEITQRLLATSRVDIRRNAPVSEIVMRAGRACGVLIRDEFLPADAVLVAAGIGSAPLLGLGEILIPRKGQMAVTDRATTAGPAIDGHLMAASYLAAKRGIVRDNSHIGLVIDPLMTGQFLIGGSREDHRSDHSTDAVTIAAILREALDLYPPLAARRVLRSFAGVRSASRDGLPIVGPHPHRPGVVIATGFEGDGICLGPFMGASAARLLLGERPEADLSSLSPQRLVRAEVHA</sequence>
<dbReference type="PANTHER" id="PTHR13847">
    <property type="entry name" value="SARCOSINE DEHYDROGENASE-RELATED"/>
    <property type="match status" value="1"/>
</dbReference>
<keyword evidence="4" id="KW-1185">Reference proteome</keyword>
<feature type="domain" description="FAD dependent oxidoreductase" evidence="2">
    <location>
        <begin position="25"/>
        <end position="376"/>
    </location>
</feature>
<dbReference type="SUPFAM" id="SSF54373">
    <property type="entry name" value="FAD-linked reductases, C-terminal domain"/>
    <property type="match status" value="1"/>
</dbReference>
<protein>
    <submittedName>
        <fullName evidence="3">Glycine/D-amino acid oxidase</fullName>
    </submittedName>
</protein>